<organism evidence="1 2">
    <name type="scientific">Cryptococcus neoformans (strain H99 / ATCC 208821 / CBS 10515 / FGSC 9487)</name>
    <name type="common">Cryptococcus neoformans var. grubii serotype A</name>
    <dbReference type="NCBI Taxonomy" id="235443"/>
    <lineage>
        <taxon>Eukaryota</taxon>
        <taxon>Fungi</taxon>
        <taxon>Dikarya</taxon>
        <taxon>Basidiomycota</taxon>
        <taxon>Agaricomycotina</taxon>
        <taxon>Tremellomycetes</taxon>
        <taxon>Tremellales</taxon>
        <taxon>Cryptococcaceae</taxon>
        <taxon>Cryptococcus</taxon>
        <taxon>Cryptococcus neoformans species complex</taxon>
    </lineage>
</organism>
<keyword evidence="2" id="KW-1185">Reference proteome</keyword>
<dbReference type="GeneID" id="23889829"/>
<dbReference type="RefSeq" id="XP_012050757.1">
    <property type="nucleotide sequence ID" value="XM_012195367.1"/>
</dbReference>
<proteinExistence type="predicted"/>
<dbReference type="PANTHER" id="PTHR42791:SF1">
    <property type="entry name" value="N-ACETYLTRANSFERASE DOMAIN-CONTAINING PROTEIN"/>
    <property type="match status" value="1"/>
</dbReference>
<dbReference type="InterPro" id="IPR016181">
    <property type="entry name" value="Acyl_CoA_acyltransferase"/>
</dbReference>
<name>T2BMU7_CRYN9</name>
<dbReference type="VEuPathDB" id="FungiDB:CNAG_06650"/>
<protein>
    <recommendedName>
        <fullName evidence="3">N-acetyltransferase domain-containing protein</fullName>
    </recommendedName>
</protein>
<dbReference type="InterPro" id="IPR052523">
    <property type="entry name" value="Trichothecene_AcTrans"/>
</dbReference>
<dbReference type="SUPFAM" id="SSF55729">
    <property type="entry name" value="Acyl-CoA N-acyltransferases (Nat)"/>
    <property type="match status" value="1"/>
</dbReference>
<evidence type="ECO:0000313" key="2">
    <source>
        <dbReference type="Proteomes" id="UP000010091"/>
    </source>
</evidence>
<dbReference type="CDD" id="cd04301">
    <property type="entry name" value="NAT_SF"/>
    <property type="match status" value="1"/>
</dbReference>
<reference evidence="1 2" key="1">
    <citation type="journal article" date="2014" name="PLoS Genet.">
        <title>Analysis of the genome and transcriptome of Cryptococcus neoformans var. grubii reveals complex RNA expression and microevolution leading to virulence attenuation.</title>
        <authorList>
            <person name="Janbon G."/>
            <person name="Ormerod K.L."/>
            <person name="Paulet D."/>
            <person name="Byrnes E.J.III."/>
            <person name="Yadav V."/>
            <person name="Chatterjee G."/>
            <person name="Mullapudi N."/>
            <person name="Hon C.C."/>
            <person name="Billmyre R.B."/>
            <person name="Brunel F."/>
            <person name="Bahn Y.S."/>
            <person name="Chen W."/>
            <person name="Chen Y."/>
            <person name="Chow E.W."/>
            <person name="Coppee J.Y."/>
            <person name="Floyd-Averette A."/>
            <person name="Gaillardin C."/>
            <person name="Gerik K.J."/>
            <person name="Goldberg J."/>
            <person name="Gonzalez-Hilarion S."/>
            <person name="Gujja S."/>
            <person name="Hamlin J.L."/>
            <person name="Hsueh Y.P."/>
            <person name="Ianiri G."/>
            <person name="Jones S."/>
            <person name="Kodira C.D."/>
            <person name="Kozubowski L."/>
            <person name="Lam W."/>
            <person name="Marra M."/>
            <person name="Mesner L.D."/>
            <person name="Mieczkowski P.A."/>
            <person name="Moyrand F."/>
            <person name="Nielsen K."/>
            <person name="Proux C."/>
            <person name="Rossignol T."/>
            <person name="Schein J.E."/>
            <person name="Sun S."/>
            <person name="Wollschlaeger C."/>
            <person name="Wood I.A."/>
            <person name="Zeng Q."/>
            <person name="Neuveglise C."/>
            <person name="Newlon C.S."/>
            <person name="Perfect J.R."/>
            <person name="Lodge J.K."/>
            <person name="Idnurm A."/>
            <person name="Stajich J.E."/>
            <person name="Kronstad J.W."/>
            <person name="Sanyal K."/>
            <person name="Heitman J."/>
            <person name="Fraser J.A."/>
            <person name="Cuomo C.A."/>
            <person name="Dietrich F.S."/>
        </authorList>
    </citation>
    <scope>NUCLEOTIDE SEQUENCE [LARGE SCALE GENOMIC DNA]</scope>
    <source>
        <strain evidence="2">H99 / ATCC 208821 / CBS 10515 / FGSC 9487</strain>
    </source>
</reference>
<dbReference type="Proteomes" id="UP000010091">
    <property type="component" value="Chromosome 7"/>
</dbReference>
<dbReference type="PANTHER" id="PTHR42791">
    <property type="entry name" value="GNAT FAMILY ACETYLTRANSFERASE"/>
    <property type="match status" value="1"/>
</dbReference>
<evidence type="ECO:0008006" key="3">
    <source>
        <dbReference type="Google" id="ProtNLM"/>
    </source>
</evidence>
<gene>
    <name evidence="1" type="ORF">CNAG_06650</name>
</gene>
<dbReference type="EMBL" id="CP003826">
    <property type="protein sequence ID" value="AGV14469.1"/>
    <property type="molecule type" value="Genomic_DNA"/>
</dbReference>
<accession>T2BMU7</accession>
<evidence type="ECO:0000313" key="1">
    <source>
        <dbReference type="EMBL" id="AGV14469.1"/>
    </source>
</evidence>
<dbReference type="Gene3D" id="3.40.630.30">
    <property type="match status" value="1"/>
</dbReference>
<dbReference type="AlphaFoldDB" id="T2BMU7"/>
<sequence length="192" mass="21513">MTKSFSRMPTWSRFYLGTDWRRARAKVIYYLQSTSEVGEIWATERWDGPKRVIESVIAFVPPGKAFQQAPSATVTRDAFIRTLGVETVSPAPETVMFTSPSYSSNKVMNDSWMITLIGTVPEAGGRGLATKLISLVLDRAKIEDTGVCVPTTYKPRMKYYEKLGFELLEIKAGSNDLGDGAIEFMMYCPLKK</sequence>